<dbReference type="Pfam" id="PF20469">
    <property type="entry name" value="OLD-like_TOPRIM"/>
    <property type="match status" value="1"/>
</dbReference>
<dbReference type="Proteomes" id="UP000187506">
    <property type="component" value="Chromosome"/>
</dbReference>
<dbReference type="EMBL" id="CP019352">
    <property type="protein sequence ID" value="APX99750.1"/>
    <property type="molecule type" value="Genomic_DNA"/>
</dbReference>
<dbReference type="InterPro" id="IPR027417">
    <property type="entry name" value="P-loop_NTPase"/>
</dbReference>
<feature type="domain" description="Endonuclease GajA/Old nuclease/RecF-like AAA" evidence="1">
    <location>
        <begin position="125"/>
        <end position="335"/>
    </location>
</feature>
<dbReference type="PANTHER" id="PTHR43581:SF4">
    <property type="entry name" value="ATP_GTP PHOSPHATASE"/>
    <property type="match status" value="1"/>
</dbReference>
<dbReference type="Gene3D" id="3.40.50.300">
    <property type="entry name" value="P-loop containing nucleotide triphosphate hydrolases"/>
    <property type="match status" value="1"/>
</dbReference>
<accession>A0AAC9LJA7</accession>
<organism evidence="3 4">
    <name type="scientific">Lacinutrix venerupis</name>
    <dbReference type="NCBI Taxonomy" id="1486034"/>
    <lineage>
        <taxon>Bacteria</taxon>
        <taxon>Pseudomonadati</taxon>
        <taxon>Bacteroidota</taxon>
        <taxon>Flavobacteriia</taxon>
        <taxon>Flavobacteriales</taxon>
        <taxon>Flavobacteriaceae</taxon>
        <taxon>Lacinutrix</taxon>
    </lineage>
</organism>
<dbReference type="KEGG" id="lvn:BWR22_05310"/>
<evidence type="ECO:0000259" key="2">
    <source>
        <dbReference type="Pfam" id="PF20469"/>
    </source>
</evidence>
<sequence>MSHKLTTVKIENFKSIKTIEFELSEYTPLVGYNNAGKSNILEAIKWVLRKSSLKITDFNDPNNSVIMTAKIEGISQDILDNLNNTHRQRIEPFLNSESLTIRRTQLVPNATAAQIRLEVLNPTDGQWQNNPTGIDNAIKDLFPEPIHIGAMENSEEDVSKSKSGTTIGKLLSEIIGPIEQQYGAQLRTVLDGLKDVLDADGNNRATELSDFDTQVNQKLDSFFPDINIKVHVPTPELKEVFSKGTIKVYENQSLNGTDVSALGHGAQRSIQMTLIRHLADLKTASQQQTTTTLLLIDEPELYLHPQAIEILRKSLKTLANQGYQIIFTTHSPFIITEKDIANTILVRKNTTLGTHKRNSLKSAIPQVEQNAQHQLTLMFALSNSSNILFSERVILSEGKTENRLMPFLIEKISGNSLGVNKCALVQQGGSGNTKKSKLVLDMMDLPCKAIVDLDYAFKQAIEDGFLQANDTDILACKTEMANLATTNGINLNNGWPTKRNSSMTAEEAFALLAQSPSIQGNIQNLKAKLISNGIWIWTKGAIEKHLNIQGKNEQVWATLKNNIETNGIVLALPNDHQEISDCINWLLN</sequence>
<feature type="domain" description="OLD protein-like TOPRIM" evidence="2">
    <location>
        <begin position="388"/>
        <end position="454"/>
    </location>
</feature>
<dbReference type="RefSeq" id="WP_076732377.1">
    <property type="nucleotide sequence ID" value="NZ_CP019352.1"/>
</dbReference>
<evidence type="ECO:0008006" key="5">
    <source>
        <dbReference type="Google" id="ProtNLM"/>
    </source>
</evidence>
<dbReference type="InterPro" id="IPR051396">
    <property type="entry name" value="Bact_Antivir_Def_Nuclease"/>
</dbReference>
<evidence type="ECO:0000313" key="3">
    <source>
        <dbReference type="EMBL" id="APX99750.1"/>
    </source>
</evidence>
<dbReference type="InterPro" id="IPR041685">
    <property type="entry name" value="AAA_GajA/Old/RecF-like"/>
</dbReference>
<dbReference type="AlphaFoldDB" id="A0AAC9LJA7"/>
<dbReference type="PANTHER" id="PTHR43581">
    <property type="entry name" value="ATP/GTP PHOSPHATASE"/>
    <property type="match status" value="1"/>
</dbReference>
<evidence type="ECO:0000259" key="1">
    <source>
        <dbReference type="Pfam" id="PF13175"/>
    </source>
</evidence>
<protein>
    <recommendedName>
        <fullName evidence="5">ATP-dependent endonuclease of OLD family</fullName>
    </recommendedName>
</protein>
<reference evidence="3 4" key="1">
    <citation type="submission" date="2017-01" db="EMBL/GenBank/DDBJ databases">
        <title>Complete genome of Lacinutrix venerupis DOK2-8 isolated from seawater in Dokdo.</title>
        <authorList>
            <person name="Chi W.-J."/>
            <person name="Kim J.H."/>
        </authorList>
    </citation>
    <scope>NUCLEOTIDE SEQUENCE [LARGE SCALE GENOMIC DNA]</scope>
    <source>
        <strain evidence="3 4">DOK2-8</strain>
    </source>
</reference>
<dbReference type="InterPro" id="IPR034139">
    <property type="entry name" value="TOPRIM_OLD"/>
</dbReference>
<gene>
    <name evidence="3" type="ORF">BWR22_05310</name>
</gene>
<dbReference type="Pfam" id="PF13175">
    <property type="entry name" value="AAA_15"/>
    <property type="match status" value="1"/>
</dbReference>
<proteinExistence type="predicted"/>
<keyword evidence="4" id="KW-1185">Reference proteome</keyword>
<name>A0AAC9LJA7_9FLAO</name>
<evidence type="ECO:0000313" key="4">
    <source>
        <dbReference type="Proteomes" id="UP000187506"/>
    </source>
</evidence>
<dbReference type="SUPFAM" id="SSF52540">
    <property type="entry name" value="P-loop containing nucleoside triphosphate hydrolases"/>
    <property type="match status" value="1"/>
</dbReference>